<dbReference type="OrthoDB" id="409116at2759"/>
<name>A0A812XFF2_SYMPI</name>
<protein>
    <submittedName>
        <fullName evidence="1">Kif28p protein</fullName>
    </submittedName>
</protein>
<comment type="caution">
    <text evidence="1">The sequence shown here is derived from an EMBL/GenBank/DDBJ whole genome shotgun (WGS) entry which is preliminary data.</text>
</comment>
<feature type="non-terminal residue" evidence="1">
    <location>
        <position position="1"/>
    </location>
</feature>
<accession>A0A812XFF2</accession>
<reference evidence="1" key="1">
    <citation type="submission" date="2021-02" db="EMBL/GenBank/DDBJ databases">
        <authorList>
            <person name="Dougan E. K."/>
            <person name="Rhodes N."/>
            <person name="Thang M."/>
            <person name="Chan C."/>
        </authorList>
    </citation>
    <scope>NUCLEOTIDE SEQUENCE</scope>
</reference>
<proteinExistence type="predicted"/>
<dbReference type="AlphaFoldDB" id="A0A812XFF2"/>
<sequence length="121" mass="13542">SFYITYSGFGCNLDMHQQRLGDLIYLHILPDTGSQRQLFNLVSMVNAAFQHAGIKVNHPRKSLFHLTLLRANSSYPVDAVVGRLHDVGSTTIQVYCFYFNGQQFLASDGCAERQLCSNIAV</sequence>
<evidence type="ECO:0000313" key="1">
    <source>
        <dbReference type="EMBL" id="CAE7732891.1"/>
    </source>
</evidence>
<gene>
    <name evidence="1" type="primary">Kif28p</name>
    <name evidence="1" type="ORF">SPIL2461_LOCUS21056</name>
</gene>
<evidence type="ECO:0000313" key="2">
    <source>
        <dbReference type="Proteomes" id="UP000649617"/>
    </source>
</evidence>
<dbReference type="Proteomes" id="UP000649617">
    <property type="component" value="Unassembled WGS sequence"/>
</dbReference>
<keyword evidence="2" id="KW-1185">Reference proteome</keyword>
<organism evidence="1 2">
    <name type="scientific">Symbiodinium pilosum</name>
    <name type="common">Dinoflagellate</name>
    <dbReference type="NCBI Taxonomy" id="2952"/>
    <lineage>
        <taxon>Eukaryota</taxon>
        <taxon>Sar</taxon>
        <taxon>Alveolata</taxon>
        <taxon>Dinophyceae</taxon>
        <taxon>Suessiales</taxon>
        <taxon>Symbiodiniaceae</taxon>
        <taxon>Symbiodinium</taxon>
    </lineage>
</organism>
<dbReference type="EMBL" id="CAJNIZ010045873">
    <property type="protein sequence ID" value="CAE7732891.1"/>
    <property type="molecule type" value="Genomic_DNA"/>
</dbReference>